<keyword evidence="1" id="KW-0472">Membrane</keyword>
<sequence length="157" mass="16237">MTTSSHEATAFDLPAVPTSPVGRRTIDPRRFWVGSALSAAIAAMVALVALVIAHGLLHIPVLVPDDGRLVAVGFGAYCLLAAAIAVVASALYTVILHFAPRPRLYFGWIAALGTALAVLLPLTTGAALVDQLALATTNFVVGMVITFLVPVAAARAR</sequence>
<organism evidence="2 3">
    <name type="scientific">Microlunatus ginsengisoli</name>
    <dbReference type="NCBI Taxonomy" id="363863"/>
    <lineage>
        <taxon>Bacteria</taxon>
        <taxon>Bacillati</taxon>
        <taxon>Actinomycetota</taxon>
        <taxon>Actinomycetes</taxon>
        <taxon>Propionibacteriales</taxon>
        <taxon>Propionibacteriaceae</taxon>
        <taxon>Microlunatus</taxon>
    </lineage>
</organism>
<feature type="transmembrane region" description="Helical" evidence="1">
    <location>
        <begin position="69"/>
        <end position="92"/>
    </location>
</feature>
<dbReference type="Proteomes" id="UP001501490">
    <property type="component" value="Unassembled WGS sequence"/>
</dbReference>
<protein>
    <submittedName>
        <fullName evidence="2">Uncharacterized protein</fullName>
    </submittedName>
</protein>
<comment type="caution">
    <text evidence="2">The sequence shown here is derived from an EMBL/GenBank/DDBJ whole genome shotgun (WGS) entry which is preliminary data.</text>
</comment>
<feature type="transmembrane region" description="Helical" evidence="1">
    <location>
        <begin position="104"/>
        <end position="126"/>
    </location>
</feature>
<dbReference type="InterPro" id="IPR045713">
    <property type="entry name" value="DUF6069"/>
</dbReference>
<keyword evidence="1" id="KW-1133">Transmembrane helix</keyword>
<dbReference type="RefSeq" id="WP_344801298.1">
    <property type="nucleotide sequence ID" value="NZ_BAABAB010000003.1"/>
</dbReference>
<feature type="transmembrane region" description="Helical" evidence="1">
    <location>
        <begin position="31"/>
        <end position="57"/>
    </location>
</feature>
<accession>A0ABP6ZBM7</accession>
<name>A0ABP6ZBM7_9ACTN</name>
<proteinExistence type="predicted"/>
<gene>
    <name evidence="2" type="ORF">GCM10022236_03020</name>
</gene>
<evidence type="ECO:0000313" key="3">
    <source>
        <dbReference type="Proteomes" id="UP001501490"/>
    </source>
</evidence>
<dbReference type="Pfam" id="PF19545">
    <property type="entry name" value="DUF6069"/>
    <property type="match status" value="1"/>
</dbReference>
<evidence type="ECO:0000313" key="2">
    <source>
        <dbReference type="EMBL" id="GAA3604587.1"/>
    </source>
</evidence>
<evidence type="ECO:0000256" key="1">
    <source>
        <dbReference type="SAM" id="Phobius"/>
    </source>
</evidence>
<reference evidence="3" key="1">
    <citation type="journal article" date="2019" name="Int. J. Syst. Evol. Microbiol.">
        <title>The Global Catalogue of Microorganisms (GCM) 10K type strain sequencing project: providing services to taxonomists for standard genome sequencing and annotation.</title>
        <authorList>
            <consortium name="The Broad Institute Genomics Platform"/>
            <consortium name="The Broad Institute Genome Sequencing Center for Infectious Disease"/>
            <person name="Wu L."/>
            <person name="Ma J."/>
        </authorList>
    </citation>
    <scope>NUCLEOTIDE SEQUENCE [LARGE SCALE GENOMIC DNA]</scope>
    <source>
        <strain evidence="3">JCM 16929</strain>
    </source>
</reference>
<feature type="transmembrane region" description="Helical" evidence="1">
    <location>
        <begin position="132"/>
        <end position="154"/>
    </location>
</feature>
<dbReference type="EMBL" id="BAABAB010000003">
    <property type="protein sequence ID" value="GAA3604587.1"/>
    <property type="molecule type" value="Genomic_DNA"/>
</dbReference>
<keyword evidence="1" id="KW-0812">Transmembrane</keyword>
<keyword evidence="3" id="KW-1185">Reference proteome</keyword>